<evidence type="ECO:0000313" key="7">
    <source>
        <dbReference type="Proteomes" id="UP000452235"/>
    </source>
</evidence>
<dbReference type="GO" id="GO:0008180">
    <property type="term" value="C:COP9 signalosome"/>
    <property type="evidence" value="ECO:0007669"/>
    <property type="project" value="UniProtKB-KW"/>
</dbReference>
<name>A0A5M3YQP4_ASPTE</name>
<dbReference type="AlphaFoldDB" id="A0A5M3YQP4"/>
<protein>
    <submittedName>
        <fullName evidence="6">COP9 signalosome subunit 8</fullName>
    </submittedName>
</protein>
<proteinExistence type="predicted"/>
<dbReference type="InterPro" id="IPR033464">
    <property type="entry name" value="CSN8_PSD8_EIF3K"/>
</dbReference>
<dbReference type="PANTHER" id="PTHR13339">
    <property type="entry name" value="COP9 SIGNALOSOME COMPLEX SUBUNIT 8"/>
    <property type="match status" value="1"/>
</dbReference>
<dbReference type="GO" id="GO:0005737">
    <property type="term" value="C:cytoplasm"/>
    <property type="evidence" value="ECO:0007669"/>
    <property type="project" value="UniProtKB-SubCell"/>
</dbReference>
<comment type="subcellular location">
    <subcellularLocation>
        <location evidence="2">Cytoplasm</location>
    </subcellularLocation>
    <subcellularLocation>
        <location evidence="1">Nucleus</location>
    </subcellularLocation>
</comment>
<accession>A0A5M3YQP4</accession>
<dbReference type="GO" id="GO:0010387">
    <property type="term" value="P:COP9 signalosome assembly"/>
    <property type="evidence" value="ECO:0007669"/>
    <property type="project" value="InterPro"/>
</dbReference>
<evidence type="ECO:0000313" key="6">
    <source>
        <dbReference type="EMBL" id="GFF14013.1"/>
    </source>
</evidence>
<keyword evidence="5" id="KW-0539">Nucleus</keyword>
<reference evidence="6 7" key="1">
    <citation type="submission" date="2020-01" db="EMBL/GenBank/DDBJ databases">
        <title>Aspergillus terreus IFO 6365 whole genome shotgun sequence.</title>
        <authorList>
            <person name="Kanamasa S."/>
            <person name="Takahashi H."/>
        </authorList>
    </citation>
    <scope>NUCLEOTIDE SEQUENCE [LARGE SCALE GENOMIC DNA]</scope>
    <source>
        <strain evidence="6 7">IFO 6365</strain>
    </source>
</reference>
<organism evidence="6 7">
    <name type="scientific">Aspergillus terreus</name>
    <dbReference type="NCBI Taxonomy" id="33178"/>
    <lineage>
        <taxon>Eukaryota</taxon>
        <taxon>Fungi</taxon>
        <taxon>Dikarya</taxon>
        <taxon>Ascomycota</taxon>
        <taxon>Pezizomycotina</taxon>
        <taxon>Eurotiomycetes</taxon>
        <taxon>Eurotiomycetidae</taxon>
        <taxon>Eurotiales</taxon>
        <taxon>Aspergillaceae</taxon>
        <taxon>Aspergillus</taxon>
        <taxon>Aspergillus subgen. Circumdati</taxon>
    </lineage>
</organism>
<keyword evidence="3" id="KW-0963">Cytoplasm</keyword>
<dbReference type="Pfam" id="PF10075">
    <property type="entry name" value="CSN8_PSD8_EIF3K"/>
    <property type="match status" value="1"/>
</dbReference>
<evidence type="ECO:0000256" key="5">
    <source>
        <dbReference type="ARBA" id="ARBA00023242"/>
    </source>
</evidence>
<evidence type="ECO:0000256" key="3">
    <source>
        <dbReference type="ARBA" id="ARBA00022490"/>
    </source>
</evidence>
<dbReference type="Proteomes" id="UP000452235">
    <property type="component" value="Unassembled WGS sequence"/>
</dbReference>
<evidence type="ECO:0000256" key="1">
    <source>
        <dbReference type="ARBA" id="ARBA00004123"/>
    </source>
</evidence>
<comment type="caution">
    <text evidence="6">The sequence shown here is derived from an EMBL/GenBank/DDBJ whole genome shotgun (WGS) entry which is preliminary data.</text>
</comment>
<dbReference type="EMBL" id="BLJY01000003">
    <property type="protein sequence ID" value="GFF14013.1"/>
    <property type="molecule type" value="Genomic_DNA"/>
</dbReference>
<gene>
    <name evidence="6" type="ORF">ATEIFO6365_0003006600</name>
</gene>
<keyword evidence="7" id="KW-1185">Reference proteome</keyword>
<keyword evidence="4" id="KW-0736">Signalosome</keyword>
<sequence>MDLPPLSPDQLSAVLNAARSPAELHEKLAAYETQACLLSISDGDQSDLISLFYSTFFFSHLLNDEINEARAMTQRVPEKLSCNDPTLQNCLTLLRAVWQRKYEQVYTILRQLPWPETLKPMVTSYEAYYQEKTLKEVSRAYGAIRPAAAASYLGLDTVAAEKGDPTIIQRFTACGWTWDEQAKLLRPKPIPADTTNNGLLSNELSHIMSLIGKTKS</sequence>
<dbReference type="GO" id="GO:0000338">
    <property type="term" value="P:protein deneddylation"/>
    <property type="evidence" value="ECO:0007669"/>
    <property type="project" value="InterPro"/>
</dbReference>
<evidence type="ECO:0000256" key="4">
    <source>
        <dbReference type="ARBA" id="ARBA00022790"/>
    </source>
</evidence>
<dbReference type="OrthoDB" id="5351233at2759"/>
<evidence type="ECO:0000256" key="2">
    <source>
        <dbReference type="ARBA" id="ARBA00004496"/>
    </source>
</evidence>
<dbReference type="PANTHER" id="PTHR13339:SF0">
    <property type="entry name" value="COP9 SIGNALOSOME COMPLEX SUBUNIT 8"/>
    <property type="match status" value="1"/>
</dbReference>
<dbReference type="InterPro" id="IPR033205">
    <property type="entry name" value="COP9_CSN8"/>
</dbReference>